<dbReference type="STRING" id="679936.Sulac_1693"/>
<dbReference type="InterPro" id="IPR002767">
    <property type="entry name" value="Thiamine_BP"/>
</dbReference>
<dbReference type="InterPro" id="IPR051614">
    <property type="entry name" value="UPF0045_domain"/>
</dbReference>
<dbReference type="EMBL" id="CP003179">
    <property type="protein sequence ID" value="AEW05189.1"/>
    <property type="molecule type" value="Genomic_DNA"/>
</dbReference>
<dbReference type="PANTHER" id="PTHR33777:SF1">
    <property type="entry name" value="UPF0045 PROTEIN ECM15"/>
    <property type="match status" value="1"/>
</dbReference>
<evidence type="ECO:0000256" key="1">
    <source>
        <dbReference type="ARBA" id="ARBA00010272"/>
    </source>
</evidence>
<dbReference type="SUPFAM" id="SSF89957">
    <property type="entry name" value="MTH1187/YkoF-like"/>
    <property type="match status" value="1"/>
</dbReference>
<proteinExistence type="inferred from homology"/>
<dbReference type="KEGG" id="sap:Sulac_1693"/>
<accession>G8TZ10</accession>
<dbReference type="PANTHER" id="PTHR33777">
    <property type="entry name" value="UPF0045 PROTEIN ECM15"/>
    <property type="match status" value="1"/>
</dbReference>
<gene>
    <name evidence="3" type="ordered locus">Sulac_1693</name>
</gene>
<comment type="similarity">
    <text evidence="1">Belongs to the UPF0045 family.</text>
</comment>
<dbReference type="Proteomes" id="UP000005439">
    <property type="component" value="Chromosome"/>
</dbReference>
<dbReference type="InterPro" id="IPR029756">
    <property type="entry name" value="MTH1187/YkoF-like"/>
</dbReference>
<organism evidence="3 4">
    <name type="scientific">Sulfobacillus acidophilus (strain ATCC 700253 / DSM 10332 / NAL)</name>
    <dbReference type="NCBI Taxonomy" id="679936"/>
    <lineage>
        <taxon>Bacteria</taxon>
        <taxon>Bacillati</taxon>
        <taxon>Bacillota</taxon>
        <taxon>Clostridia</taxon>
        <taxon>Eubacteriales</taxon>
        <taxon>Clostridiales Family XVII. Incertae Sedis</taxon>
        <taxon>Sulfobacillus</taxon>
    </lineage>
</organism>
<name>G8TZ10_SULAD</name>
<evidence type="ECO:0000259" key="2">
    <source>
        <dbReference type="Pfam" id="PF01910"/>
    </source>
</evidence>
<feature type="domain" description="Thiamine-binding protein" evidence="2">
    <location>
        <begin position="5"/>
        <end position="96"/>
    </location>
</feature>
<evidence type="ECO:0000313" key="4">
    <source>
        <dbReference type="Proteomes" id="UP000005439"/>
    </source>
</evidence>
<dbReference type="GO" id="GO:0005829">
    <property type="term" value="C:cytosol"/>
    <property type="evidence" value="ECO:0007669"/>
    <property type="project" value="TreeGrafter"/>
</dbReference>
<dbReference type="HOGENOM" id="CLU_137479_3_1_9"/>
<dbReference type="NCBIfam" id="TIGR00106">
    <property type="entry name" value="MTH1187 family thiamine-binding protein"/>
    <property type="match status" value="1"/>
</dbReference>
<reference evidence="3 4" key="2">
    <citation type="journal article" date="2012" name="Stand. Genomic Sci.">
        <title>Complete genome sequence of the moderately thermophilic mineral-sulfide-oxidizing firmicute Sulfobacillus acidophilus type strain (NAL(T)).</title>
        <authorList>
            <person name="Anderson I."/>
            <person name="Chertkov O."/>
            <person name="Chen A."/>
            <person name="Saunders E."/>
            <person name="Lapidus A."/>
            <person name="Nolan M."/>
            <person name="Lucas S."/>
            <person name="Hammon N."/>
            <person name="Deshpande S."/>
            <person name="Cheng J.F."/>
            <person name="Han C."/>
            <person name="Tapia R."/>
            <person name="Goodwin L.A."/>
            <person name="Pitluck S."/>
            <person name="Liolios K."/>
            <person name="Pagani I."/>
            <person name="Ivanova N."/>
            <person name="Mikhailova N."/>
            <person name="Pati A."/>
            <person name="Palaniappan K."/>
            <person name="Land M."/>
            <person name="Pan C."/>
            <person name="Rohde M."/>
            <person name="Pukall R."/>
            <person name="Goker M."/>
            <person name="Detter J.C."/>
            <person name="Woyke T."/>
            <person name="Bristow J."/>
            <person name="Eisen J.A."/>
            <person name="Markowitz V."/>
            <person name="Hugenholtz P."/>
            <person name="Kyrpides N.C."/>
            <person name="Klenk H.P."/>
            <person name="Mavromatis K."/>
        </authorList>
    </citation>
    <scope>NUCLEOTIDE SEQUENCE [LARGE SCALE GENOMIC DNA]</scope>
    <source>
        <strain evidence="4">ATCC 700253 / DSM 10332 / NAL</strain>
    </source>
</reference>
<dbReference type="PATRIC" id="fig|679936.5.peg.1762"/>
<reference evidence="4" key="1">
    <citation type="submission" date="2011-12" db="EMBL/GenBank/DDBJ databases">
        <title>The complete genome of chromosome of Sulfobacillus acidophilus DSM 10332.</title>
        <authorList>
            <person name="Lucas S."/>
            <person name="Han J."/>
            <person name="Lapidus A."/>
            <person name="Bruce D."/>
            <person name="Goodwin L."/>
            <person name="Pitluck S."/>
            <person name="Peters L."/>
            <person name="Kyrpides N."/>
            <person name="Mavromatis K."/>
            <person name="Ivanova N."/>
            <person name="Mikhailova N."/>
            <person name="Chertkov O."/>
            <person name="Saunders E."/>
            <person name="Detter J.C."/>
            <person name="Tapia R."/>
            <person name="Han C."/>
            <person name="Land M."/>
            <person name="Hauser L."/>
            <person name="Markowitz V."/>
            <person name="Cheng J.-F."/>
            <person name="Hugenholtz P."/>
            <person name="Woyke T."/>
            <person name="Wu D."/>
            <person name="Pukall R."/>
            <person name="Gehrich-Schroeter G."/>
            <person name="Schneider S."/>
            <person name="Klenk H.-P."/>
            <person name="Eisen J.A."/>
        </authorList>
    </citation>
    <scope>NUCLEOTIDE SEQUENCE [LARGE SCALE GENOMIC DNA]</scope>
    <source>
        <strain evidence="4">ATCC 700253 / DSM 10332 / NAL</strain>
    </source>
</reference>
<dbReference type="Pfam" id="PF01910">
    <property type="entry name" value="Thiamine_BP"/>
    <property type="match status" value="1"/>
</dbReference>
<protein>
    <recommendedName>
        <fullName evidence="2">Thiamine-binding protein domain-containing protein</fullName>
    </recommendedName>
</protein>
<evidence type="ECO:0000313" key="3">
    <source>
        <dbReference type="EMBL" id="AEW05189.1"/>
    </source>
</evidence>
<dbReference type="Gene3D" id="3.30.70.930">
    <property type="match status" value="1"/>
</dbReference>
<sequence length="100" mass="11007">MQVIAAVSIAPLGTGSTSVSAYVAEAQRVLSRHPALRFRLDPMFTTIEGELAEIFRAIEEMHEALVALGAERLSTVIKIDDRRDASHSMEEKVTVVKEQL</sequence>
<dbReference type="AlphaFoldDB" id="G8TZ10"/>
<keyword evidence="4" id="KW-1185">Reference proteome</keyword>